<dbReference type="EMBL" id="BJWL01000016">
    <property type="protein sequence ID" value="GFZ03586.1"/>
    <property type="molecule type" value="Genomic_DNA"/>
</dbReference>
<protein>
    <submittedName>
        <fullName evidence="2">Uncharacterized protein</fullName>
    </submittedName>
</protein>
<dbReference type="AlphaFoldDB" id="A0A7J0FY52"/>
<feature type="region of interest" description="Disordered" evidence="1">
    <location>
        <begin position="1"/>
        <end position="29"/>
    </location>
</feature>
<organism evidence="2 3">
    <name type="scientific">Actinidia rufa</name>
    <dbReference type="NCBI Taxonomy" id="165716"/>
    <lineage>
        <taxon>Eukaryota</taxon>
        <taxon>Viridiplantae</taxon>
        <taxon>Streptophyta</taxon>
        <taxon>Embryophyta</taxon>
        <taxon>Tracheophyta</taxon>
        <taxon>Spermatophyta</taxon>
        <taxon>Magnoliopsida</taxon>
        <taxon>eudicotyledons</taxon>
        <taxon>Gunneridae</taxon>
        <taxon>Pentapetalae</taxon>
        <taxon>asterids</taxon>
        <taxon>Ericales</taxon>
        <taxon>Actinidiaceae</taxon>
        <taxon>Actinidia</taxon>
    </lineage>
</organism>
<proteinExistence type="predicted"/>
<dbReference type="Proteomes" id="UP000585474">
    <property type="component" value="Unassembled WGS sequence"/>
</dbReference>
<evidence type="ECO:0000313" key="2">
    <source>
        <dbReference type="EMBL" id="GFZ03586.1"/>
    </source>
</evidence>
<accession>A0A7J0FY52</accession>
<name>A0A7J0FY52_9ERIC</name>
<keyword evidence="3" id="KW-1185">Reference proteome</keyword>
<comment type="caution">
    <text evidence="2">The sequence shown here is derived from an EMBL/GenBank/DDBJ whole genome shotgun (WGS) entry which is preliminary data.</text>
</comment>
<evidence type="ECO:0000313" key="3">
    <source>
        <dbReference type="Proteomes" id="UP000585474"/>
    </source>
</evidence>
<gene>
    <name evidence="2" type="ORF">Acr_16g0002100</name>
</gene>
<feature type="compositionally biased region" description="Basic and acidic residues" evidence="1">
    <location>
        <begin position="19"/>
        <end position="29"/>
    </location>
</feature>
<sequence length="51" mass="5937">MAFPPNPSEGFEKGVSLSRRQERQVLEPECLDDKMLEKLLESEEKKKRMGD</sequence>
<reference evidence="2 3" key="1">
    <citation type="submission" date="2019-07" db="EMBL/GenBank/DDBJ databases">
        <title>De Novo Assembly of kiwifruit Actinidia rufa.</title>
        <authorList>
            <person name="Sugita-Konishi S."/>
            <person name="Sato K."/>
            <person name="Mori E."/>
            <person name="Abe Y."/>
            <person name="Kisaki G."/>
            <person name="Hamano K."/>
            <person name="Suezawa K."/>
            <person name="Otani M."/>
            <person name="Fukuda T."/>
            <person name="Manabe T."/>
            <person name="Gomi K."/>
            <person name="Tabuchi M."/>
            <person name="Akimitsu K."/>
            <person name="Kataoka I."/>
        </authorList>
    </citation>
    <scope>NUCLEOTIDE SEQUENCE [LARGE SCALE GENOMIC DNA]</scope>
    <source>
        <strain evidence="3">cv. Fuchu</strain>
    </source>
</reference>
<evidence type="ECO:0000256" key="1">
    <source>
        <dbReference type="SAM" id="MobiDB-lite"/>
    </source>
</evidence>